<gene>
    <name evidence="1" type="ORF">K457DRAFT_341398</name>
</gene>
<reference evidence="1 2" key="1">
    <citation type="submission" date="2016-05" db="EMBL/GenBank/DDBJ databases">
        <title>Genome sequencing reveals origins of a unique bacterial endosymbiosis in the earliest lineages of terrestrial Fungi.</title>
        <authorList>
            <consortium name="DOE Joint Genome Institute"/>
            <person name="Uehling J."/>
            <person name="Gryganskyi A."/>
            <person name="Hameed K."/>
            <person name="Tschaplinski T."/>
            <person name="Misztal P."/>
            <person name="Wu S."/>
            <person name="Desiro A."/>
            <person name="Vande Pol N."/>
            <person name="Du Z.-Y."/>
            <person name="Zienkiewicz A."/>
            <person name="Zienkiewicz K."/>
            <person name="Morin E."/>
            <person name="Tisserant E."/>
            <person name="Splivallo R."/>
            <person name="Hainaut M."/>
            <person name="Henrissat B."/>
            <person name="Ohm R."/>
            <person name="Kuo A."/>
            <person name="Yan J."/>
            <person name="Lipzen A."/>
            <person name="Nolan M."/>
            <person name="Labutti K."/>
            <person name="Barry K."/>
            <person name="Goldstein A."/>
            <person name="Labbe J."/>
            <person name="Schadt C."/>
            <person name="Tuskan G."/>
            <person name="Grigoriev I."/>
            <person name="Martin F."/>
            <person name="Vilgalys R."/>
            <person name="Bonito G."/>
        </authorList>
    </citation>
    <scope>NUCLEOTIDE SEQUENCE [LARGE SCALE GENOMIC DNA]</scope>
    <source>
        <strain evidence="1 2">AG-77</strain>
    </source>
</reference>
<organism evidence="1 2">
    <name type="scientific">Linnemannia elongata AG-77</name>
    <dbReference type="NCBI Taxonomy" id="1314771"/>
    <lineage>
        <taxon>Eukaryota</taxon>
        <taxon>Fungi</taxon>
        <taxon>Fungi incertae sedis</taxon>
        <taxon>Mucoromycota</taxon>
        <taxon>Mortierellomycotina</taxon>
        <taxon>Mortierellomycetes</taxon>
        <taxon>Mortierellales</taxon>
        <taxon>Mortierellaceae</taxon>
        <taxon>Linnemannia</taxon>
    </lineage>
</organism>
<keyword evidence="2" id="KW-1185">Reference proteome</keyword>
<dbReference type="Proteomes" id="UP000078512">
    <property type="component" value="Unassembled WGS sequence"/>
</dbReference>
<protein>
    <submittedName>
        <fullName evidence="1">Uncharacterized protein</fullName>
    </submittedName>
</protein>
<name>A0A197K479_9FUNG</name>
<sequence>MVTLFIYSHIKGRKPLPLPCLFMFVLFAHFLSFSTFTSSLHNAHQFFNPTHKQKKKIIEMTTASSRFFQIPELVMKLA</sequence>
<dbReference type="EMBL" id="KV442027">
    <property type="protein sequence ID" value="OAQ31993.1"/>
    <property type="molecule type" value="Genomic_DNA"/>
</dbReference>
<evidence type="ECO:0000313" key="1">
    <source>
        <dbReference type="EMBL" id="OAQ31993.1"/>
    </source>
</evidence>
<evidence type="ECO:0000313" key="2">
    <source>
        <dbReference type="Proteomes" id="UP000078512"/>
    </source>
</evidence>
<proteinExistence type="predicted"/>
<dbReference type="AlphaFoldDB" id="A0A197K479"/>
<accession>A0A197K479</accession>